<keyword evidence="3" id="KW-0699">rRNA-binding</keyword>
<dbReference type="NCBIfam" id="TIGR00756">
    <property type="entry name" value="PPR"/>
    <property type="match status" value="1"/>
</dbReference>
<keyword evidence="5" id="KW-0810">Translation regulation</keyword>
<dbReference type="GO" id="GO:0032543">
    <property type="term" value="P:mitochondrial translation"/>
    <property type="evidence" value="ECO:0007669"/>
    <property type="project" value="InterPro"/>
</dbReference>
<gene>
    <name evidence="14" type="ORF">B4U79_04542</name>
</gene>
<dbReference type="InterPro" id="IPR037387">
    <property type="entry name" value="PTCD3"/>
</dbReference>
<dbReference type="Proteomes" id="UP000285301">
    <property type="component" value="Unassembled WGS sequence"/>
</dbReference>
<protein>
    <recommendedName>
        <fullName evidence="11">Small ribosomal subunit protein mS39</fullName>
    </recommendedName>
</protein>
<evidence type="ECO:0000256" key="10">
    <source>
        <dbReference type="ARBA" id="ARBA00023274"/>
    </source>
</evidence>
<evidence type="ECO:0000256" key="13">
    <source>
        <dbReference type="SAM" id="MobiDB-lite"/>
    </source>
</evidence>
<evidence type="ECO:0000313" key="15">
    <source>
        <dbReference type="Proteomes" id="UP000285301"/>
    </source>
</evidence>
<keyword evidence="9" id="KW-0496">Mitochondrion</keyword>
<dbReference type="Pfam" id="PF13812">
    <property type="entry name" value="PPR_3"/>
    <property type="match status" value="1"/>
</dbReference>
<evidence type="ECO:0000256" key="2">
    <source>
        <dbReference type="ARBA" id="ARBA00008551"/>
    </source>
</evidence>
<evidence type="ECO:0000256" key="3">
    <source>
        <dbReference type="ARBA" id="ARBA00022730"/>
    </source>
</evidence>
<keyword evidence="8" id="KW-0689">Ribosomal protein</keyword>
<dbReference type="GO" id="GO:0006417">
    <property type="term" value="P:regulation of translation"/>
    <property type="evidence" value="ECO:0007669"/>
    <property type="project" value="UniProtKB-KW"/>
</dbReference>
<dbReference type="GO" id="GO:0019843">
    <property type="term" value="F:rRNA binding"/>
    <property type="evidence" value="ECO:0007669"/>
    <property type="project" value="UniProtKB-KW"/>
</dbReference>
<evidence type="ECO:0000256" key="5">
    <source>
        <dbReference type="ARBA" id="ARBA00022845"/>
    </source>
</evidence>
<dbReference type="InterPro" id="IPR055063">
    <property type="entry name" value="Rib_mS39_PPR"/>
</dbReference>
<dbReference type="PANTHER" id="PTHR16276">
    <property type="entry name" value="PENTATRICOPEPTIDE REPEAT DOMAIN-CONTAINING PROTEIN 3"/>
    <property type="match status" value="1"/>
</dbReference>
<evidence type="ECO:0000256" key="9">
    <source>
        <dbReference type="ARBA" id="ARBA00023128"/>
    </source>
</evidence>
<feature type="compositionally biased region" description="Low complexity" evidence="13">
    <location>
        <begin position="649"/>
        <end position="659"/>
    </location>
</feature>
<dbReference type="GO" id="GO:1990904">
    <property type="term" value="C:ribonucleoprotein complex"/>
    <property type="evidence" value="ECO:0007669"/>
    <property type="project" value="UniProtKB-KW"/>
</dbReference>
<dbReference type="AlphaFoldDB" id="A0A443RC29"/>
<evidence type="ECO:0000256" key="12">
    <source>
        <dbReference type="PROSITE-ProRule" id="PRU00708"/>
    </source>
</evidence>
<evidence type="ECO:0000256" key="1">
    <source>
        <dbReference type="ARBA" id="ARBA00004173"/>
    </source>
</evidence>
<keyword evidence="7" id="KW-0809">Transit peptide</keyword>
<evidence type="ECO:0000256" key="8">
    <source>
        <dbReference type="ARBA" id="ARBA00022980"/>
    </source>
</evidence>
<keyword evidence="10" id="KW-0687">Ribonucleoprotein</keyword>
<dbReference type="PROSITE" id="PS51375">
    <property type="entry name" value="PPR"/>
    <property type="match status" value="1"/>
</dbReference>
<keyword evidence="15" id="KW-1185">Reference proteome</keyword>
<proteinExistence type="inferred from homology"/>
<feature type="region of interest" description="Disordered" evidence="13">
    <location>
        <begin position="642"/>
        <end position="670"/>
    </location>
</feature>
<comment type="subcellular location">
    <subcellularLocation>
        <location evidence="1">Mitochondrion</location>
    </subcellularLocation>
</comment>
<dbReference type="GO" id="GO:0005840">
    <property type="term" value="C:ribosome"/>
    <property type="evidence" value="ECO:0007669"/>
    <property type="project" value="UniProtKB-KW"/>
</dbReference>
<feature type="compositionally biased region" description="Acidic residues" evidence="13">
    <location>
        <begin position="660"/>
        <end position="670"/>
    </location>
</feature>
<dbReference type="PANTHER" id="PTHR16276:SF1">
    <property type="entry name" value="SMALL RIBOSOMAL SUBUNIT PROTEIN MS39"/>
    <property type="match status" value="1"/>
</dbReference>
<evidence type="ECO:0000256" key="6">
    <source>
        <dbReference type="ARBA" id="ARBA00022884"/>
    </source>
</evidence>
<name>A0A443RC29_9ACAR</name>
<evidence type="ECO:0000313" key="14">
    <source>
        <dbReference type="EMBL" id="RWS12838.1"/>
    </source>
</evidence>
<organism evidence="14 15">
    <name type="scientific">Dinothrombium tinctorium</name>
    <dbReference type="NCBI Taxonomy" id="1965070"/>
    <lineage>
        <taxon>Eukaryota</taxon>
        <taxon>Metazoa</taxon>
        <taxon>Ecdysozoa</taxon>
        <taxon>Arthropoda</taxon>
        <taxon>Chelicerata</taxon>
        <taxon>Arachnida</taxon>
        <taxon>Acari</taxon>
        <taxon>Acariformes</taxon>
        <taxon>Trombidiformes</taxon>
        <taxon>Prostigmata</taxon>
        <taxon>Anystina</taxon>
        <taxon>Parasitengona</taxon>
        <taxon>Trombidioidea</taxon>
        <taxon>Trombidiidae</taxon>
        <taxon>Dinothrombium</taxon>
    </lineage>
</organism>
<dbReference type="GO" id="GO:0005739">
    <property type="term" value="C:mitochondrion"/>
    <property type="evidence" value="ECO:0007669"/>
    <property type="project" value="UniProtKB-SubCell"/>
</dbReference>
<sequence>MIVNTGSVSTFTFVSFSIPKFILSSFDYYYRGPTDILKALASTVSRDFTAAHYKYMDDPFLLPSKSVDVVSFTLFAKSSFRAYALSKESGRKAARYFLNTYPELFFRDDAEPKVPAFCYRELYDENTDNTEDDLRDCIANRDVPNCIIAYNNMEAKDVKINPELKQSLLELVCFYNSKEARDEEFLEEEWFQSKKENIVRRTWQDGEFAEQLFDSLPKKDARAYCTLIQGMGKYFQAGKAFKLYEEMKELNYSPTVAVFNYLIENVVFIQESGELRFEMITKLLRDMSQYNLKPNVNTFNAILFVLSRSTGWNKASNIALNTFAEMKLLNVQPSLASYYYLLLVLSSKNNGSNILYEIVREIEGKSFAIKHPADVNFFEYAMHVCCNFLSDVELGYRIHNLLSTGQNHKFFSTAYSEAVYYRNFFSLLCLSESTDTLMDVYNKYVPNIYIPEAKVMQQILQNIELYDTYHYIPQIFSDITTFQLSFRGDLADTVLTLIAKKKHQDENLQKQFVAIAWSLFNTIVERNSNVKIFPLHVKGEMYSKMILIFLNGKDFEKASAVLKYLVKEKPNDPATFIEGQTLKLLCDASLENKMMNTLKQTIDYASVIGCADVIKHIIENNEKYSLSEEFIEKFIQSSNLEAAKEDSSSSESSEPSETSESPDESSDEEK</sequence>
<dbReference type="STRING" id="1965070.A0A443RC29"/>
<feature type="repeat" description="PPR" evidence="12">
    <location>
        <begin position="220"/>
        <end position="254"/>
    </location>
</feature>
<comment type="similarity">
    <text evidence="2">Belongs to the mitochondrion-specific ribosomal protein mS39 family.</text>
</comment>
<dbReference type="Pfam" id="PF22330">
    <property type="entry name" value="Rib_mS39_PPR"/>
    <property type="match status" value="1"/>
</dbReference>
<comment type="caution">
    <text evidence="14">The sequence shown here is derived from an EMBL/GenBank/DDBJ whole genome shotgun (WGS) entry which is preliminary data.</text>
</comment>
<reference evidence="14 15" key="1">
    <citation type="journal article" date="2018" name="Gigascience">
        <title>Genomes of trombidid mites reveal novel predicted allergens and laterally-transferred genes associated with secondary metabolism.</title>
        <authorList>
            <person name="Dong X."/>
            <person name="Chaisiri K."/>
            <person name="Xia D."/>
            <person name="Armstrong S.D."/>
            <person name="Fang Y."/>
            <person name="Donnelly M.J."/>
            <person name="Kadowaki T."/>
            <person name="McGarry J.W."/>
            <person name="Darby A.C."/>
            <person name="Makepeace B.L."/>
        </authorList>
    </citation>
    <scope>NUCLEOTIDE SEQUENCE [LARGE SCALE GENOMIC DNA]</scope>
    <source>
        <strain evidence="14">UoL-WK</strain>
    </source>
</reference>
<evidence type="ECO:0000256" key="11">
    <source>
        <dbReference type="ARBA" id="ARBA00035134"/>
    </source>
</evidence>
<accession>A0A443RC29</accession>
<dbReference type="OrthoDB" id="185373at2759"/>
<dbReference type="EMBL" id="NCKU01001191">
    <property type="protein sequence ID" value="RWS12838.1"/>
    <property type="molecule type" value="Genomic_DNA"/>
</dbReference>
<dbReference type="Gene3D" id="1.25.40.10">
    <property type="entry name" value="Tetratricopeptide repeat domain"/>
    <property type="match status" value="2"/>
</dbReference>
<keyword evidence="6" id="KW-0694">RNA-binding</keyword>
<dbReference type="GO" id="GO:0043024">
    <property type="term" value="F:ribosomal small subunit binding"/>
    <property type="evidence" value="ECO:0007669"/>
    <property type="project" value="InterPro"/>
</dbReference>
<evidence type="ECO:0000256" key="7">
    <source>
        <dbReference type="ARBA" id="ARBA00022946"/>
    </source>
</evidence>
<keyword evidence="4" id="KW-0677">Repeat</keyword>
<evidence type="ECO:0000256" key="4">
    <source>
        <dbReference type="ARBA" id="ARBA00022737"/>
    </source>
</evidence>
<dbReference type="InterPro" id="IPR002885">
    <property type="entry name" value="PPR_rpt"/>
</dbReference>
<dbReference type="InterPro" id="IPR011990">
    <property type="entry name" value="TPR-like_helical_dom_sf"/>
</dbReference>